<dbReference type="AlphaFoldDB" id="A0A9D1TMM7"/>
<organism evidence="4 5">
    <name type="scientific">Candidatus Ornithospirochaeta avicola</name>
    <dbReference type="NCBI Taxonomy" id="2840896"/>
    <lineage>
        <taxon>Bacteria</taxon>
        <taxon>Pseudomonadati</taxon>
        <taxon>Spirochaetota</taxon>
        <taxon>Spirochaetia</taxon>
        <taxon>Spirochaetales</taxon>
        <taxon>Spirochaetaceae</taxon>
        <taxon>Spirochaetaceae incertae sedis</taxon>
        <taxon>Candidatus Ornithospirochaeta</taxon>
    </lineage>
</organism>
<comment type="caution">
    <text evidence="4">The sequence shown here is derived from an EMBL/GenBank/DDBJ whole genome shotgun (WGS) entry which is preliminary data.</text>
</comment>
<evidence type="ECO:0000313" key="5">
    <source>
        <dbReference type="Proteomes" id="UP000823936"/>
    </source>
</evidence>
<reference evidence="4" key="1">
    <citation type="journal article" date="2021" name="PeerJ">
        <title>Extensive microbial diversity within the chicken gut microbiome revealed by metagenomics and culture.</title>
        <authorList>
            <person name="Gilroy R."/>
            <person name="Ravi A."/>
            <person name="Getino M."/>
            <person name="Pursley I."/>
            <person name="Horton D.L."/>
            <person name="Alikhan N.F."/>
            <person name="Baker D."/>
            <person name="Gharbi K."/>
            <person name="Hall N."/>
            <person name="Watson M."/>
            <person name="Adriaenssens E.M."/>
            <person name="Foster-Nyarko E."/>
            <person name="Jarju S."/>
            <person name="Secka A."/>
            <person name="Antonio M."/>
            <person name="Oren A."/>
            <person name="Chaudhuri R.R."/>
            <person name="La Ragione R."/>
            <person name="Hildebrand F."/>
            <person name="Pallen M.J."/>
        </authorList>
    </citation>
    <scope>NUCLEOTIDE SEQUENCE</scope>
    <source>
        <strain evidence="4">Gambia11-129</strain>
    </source>
</reference>
<reference evidence="4" key="2">
    <citation type="submission" date="2021-04" db="EMBL/GenBank/DDBJ databases">
        <authorList>
            <person name="Gilroy R."/>
        </authorList>
    </citation>
    <scope>NUCLEOTIDE SEQUENCE</scope>
    <source>
        <strain evidence="4">Gambia11-129</strain>
    </source>
</reference>
<dbReference type="InterPro" id="IPR007168">
    <property type="entry name" value="Phageshock_PspC_N"/>
</dbReference>
<protein>
    <submittedName>
        <fullName evidence="4">PspC domain-containing protein</fullName>
    </submittedName>
</protein>
<evidence type="ECO:0000256" key="2">
    <source>
        <dbReference type="SAM" id="Phobius"/>
    </source>
</evidence>
<proteinExistence type="predicted"/>
<keyword evidence="2" id="KW-0472">Membrane</keyword>
<name>A0A9D1TMM7_9SPIO</name>
<evidence type="ECO:0000256" key="1">
    <source>
        <dbReference type="SAM" id="Coils"/>
    </source>
</evidence>
<feature type="transmembrane region" description="Helical" evidence="2">
    <location>
        <begin position="33"/>
        <end position="58"/>
    </location>
</feature>
<dbReference type="Pfam" id="PF04024">
    <property type="entry name" value="PspC"/>
    <property type="match status" value="1"/>
</dbReference>
<gene>
    <name evidence="4" type="ORF">IAB12_03515</name>
</gene>
<dbReference type="Proteomes" id="UP000823936">
    <property type="component" value="Unassembled WGS sequence"/>
</dbReference>
<dbReference type="EMBL" id="DXHU01000015">
    <property type="protein sequence ID" value="HIV98834.1"/>
    <property type="molecule type" value="Genomic_DNA"/>
</dbReference>
<keyword evidence="1" id="KW-0175">Coiled coil</keyword>
<evidence type="ECO:0000259" key="3">
    <source>
        <dbReference type="Pfam" id="PF04024"/>
    </source>
</evidence>
<feature type="domain" description="Phage shock protein PspC N-terminal" evidence="3">
    <location>
        <begin position="3"/>
        <end position="60"/>
    </location>
</feature>
<keyword evidence="2" id="KW-1133">Transmembrane helix</keyword>
<sequence>MTKKWTRSPRGPVMGVVTGFAEWRDLPADTMRVIIFLIILFTGVFPGLAIYLILAVALPAQREDDVIYEDRGSRQSFSRRAKYEDAKWEERSTEDLEKEYQNLKRKVEEMESRMFDKEKDWDERFKNSNI</sequence>
<keyword evidence="2" id="KW-0812">Transmembrane</keyword>
<feature type="coiled-coil region" evidence="1">
    <location>
        <begin position="86"/>
        <end position="120"/>
    </location>
</feature>
<evidence type="ECO:0000313" key="4">
    <source>
        <dbReference type="EMBL" id="HIV98834.1"/>
    </source>
</evidence>
<accession>A0A9D1TMM7</accession>